<dbReference type="EMBL" id="CCBQ010000001">
    <property type="protein sequence ID" value="CDO91734.1"/>
    <property type="molecule type" value="Genomic_DNA"/>
</dbReference>
<name>A0A0A8L0P8_9SACH</name>
<evidence type="ECO:0000256" key="1">
    <source>
        <dbReference type="SAM" id="MobiDB-lite"/>
    </source>
</evidence>
<protein>
    <submittedName>
        <fullName evidence="4">WGS project CCBQ000000000 data, contig 00028</fullName>
    </submittedName>
</protein>
<sequence length="346" mass="40615">MDRGVRCDVNINDVTIAEKKYALYHISVKVIRTQDDFSEYRCERRFSDFIQFKKQVEYECQGELPYELPGRKLVWGRISNSCDPDVIEERRIKLRQFLTDLLNDSFETKWRNSEILAQFLNLPQGWYIRTSTEQKRSTTLGTANAGLDSNDFVDPSKWLNVLRESKSEFYNDGNDTRIVMKQRLVLDKLEQGLRVIERDELVSRMECERRRQLLITFKNDINDTVKSAYRNKADNGKDELFSTVHQTKFEEPKIGKGRKLGETSDTRGLDNTQLLQLHKDSINDQDQQLYKLHEIVQQQKNISMALNQELEAQNELLDMFHDETQASSNKLRSASRKAVRFNQGRK</sequence>
<dbReference type="Proteomes" id="UP000031516">
    <property type="component" value="Unassembled WGS sequence"/>
</dbReference>
<evidence type="ECO:0000313" key="5">
    <source>
        <dbReference type="Proteomes" id="UP000031516"/>
    </source>
</evidence>
<evidence type="ECO:0000259" key="2">
    <source>
        <dbReference type="PROSITE" id="PS50192"/>
    </source>
</evidence>
<accession>A0A0A8L0P8</accession>
<dbReference type="CDD" id="cd15858">
    <property type="entry name" value="SNARE_VAM7"/>
    <property type="match status" value="1"/>
</dbReference>
<gene>
    <name evidence="4" type="ORF">KLDO_g65</name>
</gene>
<dbReference type="PROSITE" id="PS50195">
    <property type="entry name" value="PX"/>
    <property type="match status" value="1"/>
</dbReference>
<dbReference type="Pfam" id="PF00787">
    <property type="entry name" value="PX"/>
    <property type="match status" value="1"/>
</dbReference>
<feature type="domain" description="PX" evidence="3">
    <location>
        <begin position="2"/>
        <end position="126"/>
    </location>
</feature>
<dbReference type="SMART" id="SM00397">
    <property type="entry name" value="t_SNARE"/>
    <property type="match status" value="1"/>
</dbReference>
<dbReference type="SMART" id="SM00312">
    <property type="entry name" value="PX"/>
    <property type="match status" value="1"/>
</dbReference>
<dbReference type="AlphaFoldDB" id="A0A0A8L0P8"/>
<dbReference type="GO" id="GO:0035091">
    <property type="term" value="F:phosphatidylinositol binding"/>
    <property type="evidence" value="ECO:0007669"/>
    <property type="project" value="InterPro"/>
</dbReference>
<evidence type="ECO:0000313" key="4">
    <source>
        <dbReference type="EMBL" id="CDO91734.1"/>
    </source>
</evidence>
<dbReference type="InterPro" id="IPR000727">
    <property type="entry name" value="T_SNARE_dom"/>
</dbReference>
<keyword evidence="5" id="KW-1185">Reference proteome</keyword>
<dbReference type="InterPro" id="IPR001683">
    <property type="entry name" value="PX_dom"/>
</dbReference>
<comment type="caution">
    <text evidence="4">The sequence shown here is derived from an EMBL/GenBank/DDBJ whole genome shotgun (WGS) entry which is preliminary data.</text>
</comment>
<feature type="region of interest" description="Disordered" evidence="1">
    <location>
        <begin position="326"/>
        <end position="346"/>
    </location>
</feature>
<dbReference type="Gene3D" id="1.20.5.110">
    <property type="match status" value="1"/>
</dbReference>
<organism evidence="4 5">
    <name type="scientific">Kluyveromyces dobzhanskii CBS 2104</name>
    <dbReference type="NCBI Taxonomy" id="1427455"/>
    <lineage>
        <taxon>Eukaryota</taxon>
        <taxon>Fungi</taxon>
        <taxon>Dikarya</taxon>
        <taxon>Ascomycota</taxon>
        <taxon>Saccharomycotina</taxon>
        <taxon>Saccharomycetes</taxon>
        <taxon>Saccharomycetales</taxon>
        <taxon>Saccharomycetaceae</taxon>
        <taxon>Kluyveromyces</taxon>
    </lineage>
</organism>
<dbReference type="PROSITE" id="PS50192">
    <property type="entry name" value="T_SNARE"/>
    <property type="match status" value="1"/>
</dbReference>
<reference evidence="4 5" key="1">
    <citation type="submission" date="2014-03" db="EMBL/GenBank/DDBJ databases">
        <title>The genome of Kluyveromyces dobzhanskii.</title>
        <authorList>
            <person name="Nystedt B."/>
            <person name="Astrom S."/>
        </authorList>
    </citation>
    <scope>NUCLEOTIDE SEQUENCE [LARGE SCALE GENOMIC DNA]</scope>
    <source>
        <strain evidence="4 5">CBS 2104</strain>
    </source>
</reference>
<feature type="compositionally biased region" description="Basic residues" evidence="1">
    <location>
        <begin position="333"/>
        <end position="346"/>
    </location>
</feature>
<proteinExistence type="predicted"/>
<feature type="domain" description="T-SNARE coiled-coil homology" evidence="2">
    <location>
        <begin position="279"/>
        <end position="341"/>
    </location>
</feature>
<dbReference type="Gene3D" id="3.30.1520.10">
    <property type="entry name" value="Phox-like domain"/>
    <property type="match status" value="1"/>
</dbReference>
<evidence type="ECO:0000259" key="3">
    <source>
        <dbReference type="PROSITE" id="PS50195"/>
    </source>
</evidence>
<dbReference type="OrthoDB" id="428895at2759"/>
<dbReference type="CDD" id="cd06897">
    <property type="entry name" value="PX_SNARE"/>
    <property type="match status" value="1"/>
</dbReference>
<dbReference type="SUPFAM" id="SSF64268">
    <property type="entry name" value="PX domain"/>
    <property type="match status" value="1"/>
</dbReference>
<dbReference type="InterPro" id="IPR036871">
    <property type="entry name" value="PX_dom_sf"/>
</dbReference>
<dbReference type="SUPFAM" id="SSF58038">
    <property type="entry name" value="SNARE fusion complex"/>
    <property type="match status" value="1"/>
</dbReference>